<comment type="caution">
    <text evidence="3">The sequence shown here is derived from an EMBL/GenBank/DDBJ whole genome shotgun (WGS) entry which is preliminary data.</text>
</comment>
<dbReference type="PROSITE" id="PS50263">
    <property type="entry name" value="CN_HYDROLASE"/>
    <property type="match status" value="2"/>
</dbReference>
<dbReference type="RefSeq" id="WP_228232800.1">
    <property type="nucleotide sequence ID" value="NZ_JAJGNA010000002.1"/>
</dbReference>
<dbReference type="PANTHER" id="PTHR43674:SF16">
    <property type="entry name" value="CARBON-NITROGEN FAMILY, PUTATIVE (AFU_ORTHOLOGUE AFUA_5G02350)-RELATED"/>
    <property type="match status" value="1"/>
</dbReference>
<dbReference type="Gene3D" id="3.60.110.10">
    <property type="entry name" value="Carbon-nitrogen hydrolase"/>
    <property type="match status" value="2"/>
</dbReference>
<keyword evidence="1" id="KW-0378">Hydrolase</keyword>
<dbReference type="SUPFAM" id="SSF56317">
    <property type="entry name" value="Carbon-nitrogen hydrolase"/>
    <property type="match status" value="2"/>
</dbReference>
<evidence type="ECO:0000313" key="4">
    <source>
        <dbReference type="Proteomes" id="UP001108027"/>
    </source>
</evidence>
<evidence type="ECO:0000259" key="2">
    <source>
        <dbReference type="PROSITE" id="PS50263"/>
    </source>
</evidence>
<dbReference type="EMBL" id="JAJGNA010000002">
    <property type="protein sequence ID" value="MCC4307534.1"/>
    <property type="molecule type" value="Genomic_DNA"/>
</dbReference>
<dbReference type="GO" id="GO:0016811">
    <property type="term" value="F:hydrolase activity, acting on carbon-nitrogen (but not peptide) bonds, in linear amides"/>
    <property type="evidence" value="ECO:0007669"/>
    <property type="project" value="TreeGrafter"/>
</dbReference>
<evidence type="ECO:0000313" key="3">
    <source>
        <dbReference type="EMBL" id="MCC4307534.1"/>
    </source>
</evidence>
<keyword evidence="4" id="KW-1185">Reference proteome</keyword>
<evidence type="ECO:0000256" key="1">
    <source>
        <dbReference type="ARBA" id="ARBA00022801"/>
    </source>
</evidence>
<dbReference type="PANTHER" id="PTHR43674">
    <property type="entry name" value="NITRILASE C965.09-RELATED"/>
    <property type="match status" value="1"/>
</dbReference>
<dbReference type="InterPro" id="IPR036526">
    <property type="entry name" value="C-N_Hydrolase_sf"/>
</dbReference>
<proteinExistence type="predicted"/>
<gene>
    <name evidence="3" type="ORF">LL252_03025</name>
</gene>
<reference evidence="3" key="1">
    <citation type="submission" date="2021-10" db="EMBL/GenBank/DDBJ databases">
        <title>The diversity and Nitrogen Metabolism of Culturable Nitrate-Utilizing Bacteria Within the Oxygen Minimum Zone of the Changjiang (Yangtze River)Estuary.</title>
        <authorList>
            <person name="Zhang D."/>
            <person name="Zheng J."/>
            <person name="Liu S."/>
            <person name="He W."/>
        </authorList>
    </citation>
    <scope>NUCLEOTIDE SEQUENCE</scope>
    <source>
        <strain evidence="3">FXH-223</strain>
    </source>
</reference>
<feature type="domain" description="CN hydrolase" evidence="2">
    <location>
        <begin position="286"/>
        <end position="533"/>
    </location>
</feature>
<sequence length="570" mass="62767">MTAQKLPVAAVQFEPTLAKKSENIETLLALTEQAAREGARLIVLPEMATTGYCWYHREEVAPYVETVPGPTTEAFTALAARHDCYIVVGMPERDPATDLYYNSAVLLGPQGVVGVHRKTHPYIAEPKWAANGDRHAVFDTPIGRIGLLVCMDIHFVETARLMALNGAQVICHLSNWLDERTPAPYWLTRAWENDCALIEGNRWGWERGVKFSGGSCVVGADGTLLGYRDDGDGVVHADIELPERNRSLAKRRPELYHRLLTNTFSWNPKDFFGLYGFRPLPPGKRSVVAAGQFTPGASLNGNLEALRDMALRARDGGAELLVFPERALTGPGGRETAIEAGDEALKEVLEIAMEANLNLVVGWLERDGERYYNSARLLGPAGVLADYRQIHIAEPDRHWLSAGDRWVCHDLPCGRVGLLLGEDLTVPEAGRVLSLEGCDIIAAPASLHGPVPMAHGGSRIAQNYPIPTGEDPHHWLLPRVRAGENNLWVVFANNAGDGAFGLSGVYGPDTFAFPRSEVKQVRARGVVMMTIDTGDDQAPYPTHVVRRKDLVLMRQPHHYQPLVERDTTQE</sequence>
<name>A0A9Q3ULT4_9GAMM</name>
<dbReference type="InterPro" id="IPR003010">
    <property type="entry name" value="C-N_Hydrolase"/>
</dbReference>
<dbReference type="Pfam" id="PF00795">
    <property type="entry name" value="CN_hydrolase"/>
    <property type="match status" value="2"/>
</dbReference>
<organism evidence="3 4">
    <name type="scientific">Alloalcanivorax marinus</name>
    <dbReference type="NCBI Taxonomy" id="1177169"/>
    <lineage>
        <taxon>Bacteria</taxon>
        <taxon>Pseudomonadati</taxon>
        <taxon>Pseudomonadota</taxon>
        <taxon>Gammaproteobacteria</taxon>
        <taxon>Oceanospirillales</taxon>
        <taxon>Alcanivoracaceae</taxon>
        <taxon>Alloalcanivorax</taxon>
    </lineage>
</organism>
<dbReference type="InterPro" id="IPR050345">
    <property type="entry name" value="Aliph_Amidase/BUP"/>
</dbReference>
<dbReference type="Proteomes" id="UP001108027">
    <property type="component" value="Unassembled WGS sequence"/>
</dbReference>
<protein>
    <recommendedName>
        <fullName evidence="2">CN hydrolase domain-containing protein</fullName>
    </recommendedName>
</protein>
<accession>A0A9Q3ULT4</accession>
<dbReference type="AlphaFoldDB" id="A0A9Q3ULT4"/>
<feature type="domain" description="CN hydrolase" evidence="2">
    <location>
        <begin position="6"/>
        <end position="241"/>
    </location>
</feature>